<dbReference type="Proteomes" id="UP000238426">
    <property type="component" value="Unassembled WGS sequence"/>
</dbReference>
<proteinExistence type="predicted"/>
<accession>A0A2T1ND69</accession>
<organism evidence="1 2">
    <name type="scientific">Aurantibacter aestuarii</name>
    <dbReference type="NCBI Taxonomy" id="1266046"/>
    <lineage>
        <taxon>Bacteria</taxon>
        <taxon>Pseudomonadati</taxon>
        <taxon>Bacteroidota</taxon>
        <taxon>Flavobacteriia</taxon>
        <taxon>Flavobacteriales</taxon>
        <taxon>Flavobacteriaceae</taxon>
        <taxon>Aurantibacter</taxon>
    </lineage>
</organism>
<dbReference type="EMBL" id="PXOQ01000007">
    <property type="protein sequence ID" value="PSG90374.1"/>
    <property type="molecule type" value="Genomic_DNA"/>
</dbReference>
<evidence type="ECO:0000313" key="2">
    <source>
        <dbReference type="Proteomes" id="UP000238426"/>
    </source>
</evidence>
<protein>
    <submittedName>
        <fullName evidence="1">Uncharacterized protein</fullName>
    </submittedName>
</protein>
<evidence type="ECO:0000313" key="1">
    <source>
        <dbReference type="EMBL" id="PSG90374.1"/>
    </source>
</evidence>
<dbReference type="AlphaFoldDB" id="A0A2T1ND69"/>
<sequence>MISLKETLIYILFLFVAMSCSHREKLIGSYSVLTSENQYFEIVIQDNTYYQIDPDFLTTEKRKIFVSETNIILCDVDNSNKIEFTLQANKNGTYKFIYDSTQFWTLNKINDKYNYMDFLEDLDTLRFKSEFHLRKKQSSLR</sequence>
<comment type="caution">
    <text evidence="1">The sequence shown here is derived from an EMBL/GenBank/DDBJ whole genome shotgun (WGS) entry which is preliminary data.</text>
</comment>
<name>A0A2T1ND69_9FLAO</name>
<dbReference type="RefSeq" id="WP_106462514.1">
    <property type="nucleotide sequence ID" value="NZ_PXOQ01000007.1"/>
</dbReference>
<keyword evidence="2" id="KW-1185">Reference proteome</keyword>
<dbReference type="PROSITE" id="PS51257">
    <property type="entry name" value="PROKAR_LIPOPROTEIN"/>
    <property type="match status" value="1"/>
</dbReference>
<gene>
    <name evidence="1" type="ORF">C7H52_03590</name>
</gene>
<reference evidence="1 2" key="1">
    <citation type="submission" date="2018-03" db="EMBL/GenBank/DDBJ databases">
        <title>Mesoflavibacter sp. HG37 and Mesoflavibacter sp. HG96 sp.nov., two marine bacteria isolated from seawater of Western Pacific Ocean.</title>
        <authorList>
            <person name="Cheng H."/>
            <person name="Wu Y.-H."/>
            <person name="Guo L.-L."/>
            <person name="Xu X.-W."/>
        </authorList>
    </citation>
    <scope>NUCLEOTIDE SEQUENCE [LARGE SCALE GENOMIC DNA]</scope>
    <source>
        <strain evidence="1 2">KCTC 32269</strain>
    </source>
</reference>